<dbReference type="EMBL" id="LPWH01000062">
    <property type="protein sequence ID" value="POR02216.1"/>
    <property type="molecule type" value="Genomic_DNA"/>
</dbReference>
<evidence type="ECO:0000313" key="2">
    <source>
        <dbReference type="Proteomes" id="UP000237350"/>
    </source>
</evidence>
<proteinExistence type="predicted"/>
<protein>
    <submittedName>
        <fullName evidence="1">Uncharacterized protein</fullName>
    </submittedName>
</protein>
<dbReference type="RefSeq" id="WP_103679995.1">
    <property type="nucleotide sequence ID" value="NZ_LPWH01000062.1"/>
</dbReference>
<name>A0A2S4JRS0_9SPIO</name>
<dbReference type="OrthoDB" id="354733at2"/>
<organism evidence="1 2">
    <name type="scientific">Alkalispirochaeta sphaeroplastigenens</name>
    <dbReference type="NCBI Taxonomy" id="1187066"/>
    <lineage>
        <taxon>Bacteria</taxon>
        <taxon>Pseudomonadati</taxon>
        <taxon>Spirochaetota</taxon>
        <taxon>Spirochaetia</taxon>
        <taxon>Spirochaetales</taxon>
        <taxon>Spirochaetaceae</taxon>
        <taxon>Alkalispirochaeta</taxon>
    </lineage>
</organism>
<accession>A0A2S4JRS0</accession>
<dbReference type="AlphaFoldDB" id="A0A2S4JRS0"/>
<reference evidence="2" key="1">
    <citation type="submission" date="2015-12" db="EMBL/GenBank/DDBJ databases">
        <authorList>
            <person name="Lodha T.D."/>
            <person name="Chintalapati S."/>
            <person name="Chintalapati V.R."/>
            <person name="Sravanthi T."/>
        </authorList>
    </citation>
    <scope>NUCLEOTIDE SEQUENCE [LARGE SCALE GENOMIC DNA]</scope>
    <source>
        <strain evidence="2">JC133</strain>
    </source>
</reference>
<evidence type="ECO:0000313" key="1">
    <source>
        <dbReference type="EMBL" id="POR02216.1"/>
    </source>
</evidence>
<gene>
    <name evidence="1" type="ORF">AU468_06390</name>
</gene>
<keyword evidence="2" id="KW-1185">Reference proteome</keyword>
<dbReference type="Proteomes" id="UP000237350">
    <property type="component" value="Unassembled WGS sequence"/>
</dbReference>
<comment type="caution">
    <text evidence="1">The sequence shown here is derived from an EMBL/GenBank/DDBJ whole genome shotgun (WGS) entry which is preliminary data.</text>
</comment>
<sequence length="472" mass="55054">MTQLDQFETTLAELLELRRRDLEESLLPELKQCYQQMRINFEAIHTAFKKKGLITPDPYNYEERISELDVPSDQPFLESERDRELAVRSDQYLARLIFLTDYYEFSLEYIDLRRLKMLVRFTRYIKWEGLSETATQPTTRGLGENAAKLKRSGDQLSASIITDAQDHLSQACRKALTILRQLTAYQRESYKLEVRREVLPSVRIAESIAAPDQALKQIRIAWQRKMGKAPFVQELIQEILTENSPDAGPATREALLASLQMKQDRKEPRKQQAPDLRDTLLEALRTQAGASTPLEAIAQKLTDNALILQSRKLGIKEFLHQVWDRIRGKDDATHVYTVDYLDEQTQTRKSEDIRFEEFVNALSRRARLYNGFLARTGNAWNRLSESSEEELLQFVTRDIQEMQIILRRSESLDTFIRASLDREQRKRLRGIASEQVSLKDTLQRTRKKTHEYIAKYEEQQQLKRLGISPDQA</sequence>